<proteinExistence type="predicted"/>
<sequence>MIEKEDEGLSILRILLGATSKATANTDIMLEDIIPSPVDSVDDLNQLSSRLDDDQEFTKKMSERKKVKTAFQRPYNLQDFDKRVHKKANDVDVEWKIAEFLNKPGGTRYKDRESHKD</sequence>
<accession>A0A7D9D572</accession>
<comment type="caution">
    <text evidence="1">The sequence shown here is derived from an EMBL/GenBank/DDBJ whole genome shotgun (WGS) entry which is preliminary data.</text>
</comment>
<protein>
    <submittedName>
        <fullName evidence="1">Uncharacterized protein</fullName>
    </submittedName>
</protein>
<organism evidence="1 2">
    <name type="scientific">Paramuricea clavata</name>
    <name type="common">Red gorgonian</name>
    <name type="synonym">Violescent sea-whip</name>
    <dbReference type="NCBI Taxonomy" id="317549"/>
    <lineage>
        <taxon>Eukaryota</taxon>
        <taxon>Metazoa</taxon>
        <taxon>Cnidaria</taxon>
        <taxon>Anthozoa</taxon>
        <taxon>Octocorallia</taxon>
        <taxon>Malacalcyonacea</taxon>
        <taxon>Plexauridae</taxon>
        <taxon>Paramuricea</taxon>
    </lineage>
</organism>
<keyword evidence="2" id="KW-1185">Reference proteome</keyword>
<dbReference type="Proteomes" id="UP001152795">
    <property type="component" value="Unassembled WGS sequence"/>
</dbReference>
<dbReference type="EMBL" id="CACRXK020000038">
    <property type="protein sequence ID" value="CAB3977230.1"/>
    <property type="molecule type" value="Genomic_DNA"/>
</dbReference>
<dbReference type="AlphaFoldDB" id="A0A7D9D572"/>
<gene>
    <name evidence="1" type="ORF">PACLA_8A027240</name>
</gene>
<reference evidence="1" key="1">
    <citation type="submission" date="2020-04" db="EMBL/GenBank/DDBJ databases">
        <authorList>
            <person name="Alioto T."/>
            <person name="Alioto T."/>
            <person name="Gomez Garrido J."/>
        </authorList>
    </citation>
    <scope>NUCLEOTIDE SEQUENCE</scope>
    <source>
        <strain evidence="1">A484AB</strain>
    </source>
</reference>
<evidence type="ECO:0000313" key="1">
    <source>
        <dbReference type="EMBL" id="CAB3977230.1"/>
    </source>
</evidence>
<evidence type="ECO:0000313" key="2">
    <source>
        <dbReference type="Proteomes" id="UP001152795"/>
    </source>
</evidence>
<dbReference type="OrthoDB" id="5989442at2759"/>
<name>A0A7D9D572_PARCT</name>